<keyword evidence="3" id="KW-0812">Transmembrane</keyword>
<evidence type="ECO:0000313" key="6">
    <source>
        <dbReference type="Proteomes" id="UP000632659"/>
    </source>
</evidence>
<dbReference type="CDD" id="cd01106">
    <property type="entry name" value="HTH_TipAL-Mta"/>
    <property type="match status" value="1"/>
</dbReference>
<feature type="transmembrane region" description="Helical" evidence="3">
    <location>
        <begin position="168"/>
        <end position="188"/>
    </location>
</feature>
<name>A0A8J6PBU8_9FIRM</name>
<dbReference type="PANTHER" id="PTHR30204">
    <property type="entry name" value="REDOX-CYCLING DRUG-SENSING TRANSCRIPTIONAL ACTIVATOR SOXR"/>
    <property type="match status" value="1"/>
</dbReference>
<gene>
    <name evidence="5" type="ORF">H8702_09305</name>
</gene>
<accession>A0A8J6PBU8</accession>
<dbReference type="Gene3D" id="1.10.1660.10">
    <property type="match status" value="1"/>
</dbReference>
<evidence type="ECO:0000256" key="1">
    <source>
        <dbReference type="ARBA" id="ARBA00023125"/>
    </source>
</evidence>
<dbReference type="SMART" id="SM00422">
    <property type="entry name" value="HTH_MERR"/>
    <property type="match status" value="1"/>
</dbReference>
<dbReference type="Proteomes" id="UP000632659">
    <property type="component" value="Unassembled WGS sequence"/>
</dbReference>
<dbReference type="PRINTS" id="PR00040">
    <property type="entry name" value="HTHMERR"/>
</dbReference>
<dbReference type="InterPro" id="IPR009061">
    <property type="entry name" value="DNA-bd_dom_put_sf"/>
</dbReference>
<keyword evidence="2" id="KW-0175">Coiled coil</keyword>
<organism evidence="5 6">
    <name type="scientific">Massiliimalia timonensis</name>
    <dbReference type="NCBI Taxonomy" id="1987501"/>
    <lineage>
        <taxon>Bacteria</taxon>
        <taxon>Bacillati</taxon>
        <taxon>Bacillota</taxon>
        <taxon>Clostridia</taxon>
        <taxon>Eubacteriales</taxon>
        <taxon>Oscillospiraceae</taxon>
        <taxon>Massiliimalia</taxon>
    </lineage>
</organism>
<dbReference type="EMBL" id="JACRTL010000005">
    <property type="protein sequence ID" value="MBC8611302.1"/>
    <property type="molecule type" value="Genomic_DNA"/>
</dbReference>
<feature type="coiled-coil region" evidence="2">
    <location>
        <begin position="80"/>
        <end position="107"/>
    </location>
</feature>
<evidence type="ECO:0000256" key="3">
    <source>
        <dbReference type="SAM" id="Phobius"/>
    </source>
</evidence>
<proteinExistence type="predicted"/>
<evidence type="ECO:0000256" key="2">
    <source>
        <dbReference type="SAM" id="Coils"/>
    </source>
</evidence>
<dbReference type="InterPro" id="IPR000551">
    <property type="entry name" value="MerR-type_HTH_dom"/>
</dbReference>
<dbReference type="PANTHER" id="PTHR30204:SF96">
    <property type="entry name" value="CHROMOSOME-ANCHORING PROTEIN RACA"/>
    <property type="match status" value="1"/>
</dbReference>
<evidence type="ECO:0000313" key="5">
    <source>
        <dbReference type="EMBL" id="MBC8611302.1"/>
    </source>
</evidence>
<sequence length="242" mass="27665">MSQYTTGELAKLCGVTVRTVQFYDTKGILCPSALTEGGRRIYSDQDLKQLRLICLLKTMGLTLESIKEILVSKAPDQVLQLLLEEQLHRVEGEIAQKEEQRRRIMQVKSCLEDAKTIPAQSIQDIEQMMKEQKRLKTIHMTMLAAGLIMDVIEIGLLVWWIFTGMWAPFAVGMAVVVTLGILVTRYYYHHTAYRCPHCRERFRPALKAFLFSAHTPKTRKLCCPKCGYQGFCVETASETEEK</sequence>
<dbReference type="RefSeq" id="WP_093987674.1">
    <property type="nucleotide sequence ID" value="NZ_FYDD01000002.1"/>
</dbReference>
<dbReference type="OrthoDB" id="6160at2"/>
<dbReference type="GO" id="GO:0003677">
    <property type="term" value="F:DNA binding"/>
    <property type="evidence" value="ECO:0007669"/>
    <property type="project" value="UniProtKB-KW"/>
</dbReference>
<dbReference type="Pfam" id="PF13411">
    <property type="entry name" value="MerR_1"/>
    <property type="match status" value="1"/>
</dbReference>
<feature type="transmembrane region" description="Helical" evidence="3">
    <location>
        <begin position="138"/>
        <end position="162"/>
    </location>
</feature>
<keyword evidence="6" id="KW-1185">Reference proteome</keyword>
<protein>
    <submittedName>
        <fullName evidence="5">MerR family transcriptional regulator</fullName>
    </submittedName>
</protein>
<comment type="caution">
    <text evidence="5">The sequence shown here is derived from an EMBL/GenBank/DDBJ whole genome shotgun (WGS) entry which is preliminary data.</text>
</comment>
<keyword evidence="1" id="KW-0238">DNA-binding</keyword>
<dbReference type="InterPro" id="IPR047057">
    <property type="entry name" value="MerR_fam"/>
</dbReference>
<reference evidence="5" key="1">
    <citation type="submission" date="2020-08" db="EMBL/GenBank/DDBJ databases">
        <title>Genome public.</title>
        <authorList>
            <person name="Liu C."/>
            <person name="Sun Q."/>
        </authorList>
    </citation>
    <scope>NUCLEOTIDE SEQUENCE</scope>
    <source>
        <strain evidence="5">NSJ-15</strain>
    </source>
</reference>
<feature type="domain" description="HTH merR-type" evidence="4">
    <location>
        <begin position="1"/>
        <end position="72"/>
    </location>
</feature>
<evidence type="ECO:0000259" key="4">
    <source>
        <dbReference type="PROSITE" id="PS50937"/>
    </source>
</evidence>
<keyword evidence="3" id="KW-0472">Membrane</keyword>
<dbReference type="GO" id="GO:0003700">
    <property type="term" value="F:DNA-binding transcription factor activity"/>
    <property type="evidence" value="ECO:0007669"/>
    <property type="project" value="InterPro"/>
</dbReference>
<dbReference type="SUPFAM" id="SSF46955">
    <property type="entry name" value="Putative DNA-binding domain"/>
    <property type="match status" value="1"/>
</dbReference>
<dbReference type="PROSITE" id="PS50937">
    <property type="entry name" value="HTH_MERR_2"/>
    <property type="match status" value="1"/>
</dbReference>
<dbReference type="AlphaFoldDB" id="A0A8J6PBU8"/>
<keyword evidence="3" id="KW-1133">Transmembrane helix</keyword>